<organism evidence="1 2">
    <name type="scientific">Oxobacter pfennigii</name>
    <dbReference type="NCBI Taxonomy" id="36849"/>
    <lineage>
        <taxon>Bacteria</taxon>
        <taxon>Bacillati</taxon>
        <taxon>Bacillota</taxon>
        <taxon>Clostridia</taxon>
        <taxon>Eubacteriales</taxon>
        <taxon>Clostridiaceae</taxon>
        <taxon>Oxobacter</taxon>
    </lineage>
</organism>
<proteinExistence type="predicted"/>
<reference evidence="1 2" key="1">
    <citation type="submission" date="2015-09" db="EMBL/GenBank/DDBJ databases">
        <title>Genome sequence of Oxobacter pfennigii DSM 3222.</title>
        <authorList>
            <person name="Poehlein A."/>
            <person name="Bengelsdorf F.R."/>
            <person name="Schiel-Bengelsdorf B."/>
            <person name="Duerre P."/>
            <person name="Daniel R."/>
        </authorList>
    </citation>
    <scope>NUCLEOTIDE SEQUENCE [LARGE SCALE GENOMIC DNA]</scope>
    <source>
        <strain evidence="1 2">DSM 3222</strain>
    </source>
</reference>
<sequence length="111" mass="12159">MKINADLFSFIEDNSLLELIERNPDLKKYIDDEISRLEDEGIIHNCSCPMRKAKGCSGCSSGKNAGCSSGCSHSNSSNPAYLTALLSSIFNFYIPDDIKNAINLGVTTYIE</sequence>
<dbReference type="AlphaFoldDB" id="A0A0P8YVC0"/>
<dbReference type="RefSeq" id="WP_054876080.1">
    <property type="nucleotide sequence ID" value="NZ_LKET01000039.1"/>
</dbReference>
<evidence type="ECO:0000313" key="2">
    <source>
        <dbReference type="Proteomes" id="UP000050326"/>
    </source>
</evidence>
<gene>
    <name evidence="1" type="ORF">OXPF_30910</name>
</gene>
<name>A0A0P8YVC0_9CLOT</name>
<protein>
    <submittedName>
        <fullName evidence="1">Uncharacterized protein</fullName>
    </submittedName>
</protein>
<evidence type="ECO:0000313" key="1">
    <source>
        <dbReference type="EMBL" id="KPU43649.1"/>
    </source>
</evidence>
<accession>A0A0P8YVC0</accession>
<dbReference type="Proteomes" id="UP000050326">
    <property type="component" value="Unassembled WGS sequence"/>
</dbReference>
<keyword evidence="2" id="KW-1185">Reference proteome</keyword>
<comment type="caution">
    <text evidence="1">The sequence shown here is derived from an EMBL/GenBank/DDBJ whole genome shotgun (WGS) entry which is preliminary data.</text>
</comment>
<dbReference type="EMBL" id="LKET01000039">
    <property type="protein sequence ID" value="KPU43649.1"/>
    <property type="molecule type" value="Genomic_DNA"/>
</dbReference>